<evidence type="ECO:0000256" key="1">
    <source>
        <dbReference type="ARBA" id="ARBA00004651"/>
    </source>
</evidence>
<evidence type="ECO:0000256" key="4">
    <source>
        <dbReference type="ARBA" id="ARBA00022840"/>
    </source>
</evidence>
<dbReference type="InterPro" id="IPR027417">
    <property type="entry name" value="P-loop_NTPase"/>
</dbReference>
<evidence type="ECO:0000256" key="6">
    <source>
        <dbReference type="ARBA" id="ARBA00023136"/>
    </source>
</evidence>
<dbReference type="InterPro" id="IPR003593">
    <property type="entry name" value="AAA+_ATPase"/>
</dbReference>
<dbReference type="PANTHER" id="PTHR24221:SF654">
    <property type="entry name" value="ATP-BINDING CASSETTE SUB-FAMILY B MEMBER 6"/>
    <property type="match status" value="1"/>
</dbReference>
<feature type="transmembrane region" description="Helical" evidence="7">
    <location>
        <begin position="256"/>
        <end position="281"/>
    </location>
</feature>
<evidence type="ECO:0000256" key="2">
    <source>
        <dbReference type="ARBA" id="ARBA00022692"/>
    </source>
</evidence>
<dbReference type="SUPFAM" id="SSF52540">
    <property type="entry name" value="P-loop containing nucleoside triphosphate hydrolases"/>
    <property type="match status" value="1"/>
</dbReference>
<dbReference type="PROSITE" id="PS50929">
    <property type="entry name" value="ABC_TM1F"/>
    <property type="match status" value="1"/>
</dbReference>
<dbReference type="InterPro" id="IPR003439">
    <property type="entry name" value="ABC_transporter-like_ATP-bd"/>
</dbReference>
<proteinExistence type="predicted"/>
<evidence type="ECO:0000259" key="9">
    <source>
        <dbReference type="PROSITE" id="PS50929"/>
    </source>
</evidence>
<keyword evidence="11" id="KW-1185">Reference proteome</keyword>
<comment type="caution">
    <text evidence="10">The sequence shown here is derived from an EMBL/GenBank/DDBJ whole genome shotgun (WGS) entry which is preliminary data.</text>
</comment>
<dbReference type="InterPro" id="IPR039421">
    <property type="entry name" value="Type_1_exporter"/>
</dbReference>
<feature type="transmembrane region" description="Helical" evidence="7">
    <location>
        <begin position="34"/>
        <end position="52"/>
    </location>
</feature>
<name>A0ABP3RLU3_9ACTN</name>
<keyword evidence="3" id="KW-0547">Nucleotide-binding</keyword>
<dbReference type="SMART" id="SM00382">
    <property type="entry name" value="AAA"/>
    <property type="match status" value="1"/>
</dbReference>
<protein>
    <submittedName>
        <fullName evidence="10">ABC transporter ATP-binding protein</fullName>
    </submittedName>
</protein>
<accession>A0ABP3RLU3</accession>
<feature type="transmembrane region" description="Helical" evidence="7">
    <location>
        <begin position="72"/>
        <end position="90"/>
    </location>
</feature>
<feature type="domain" description="ABC transmembrane type-1" evidence="9">
    <location>
        <begin position="124"/>
        <end position="307"/>
    </location>
</feature>
<organism evidence="10 11">
    <name type="scientific">Sporichthya brevicatena</name>
    <dbReference type="NCBI Taxonomy" id="171442"/>
    <lineage>
        <taxon>Bacteria</taxon>
        <taxon>Bacillati</taxon>
        <taxon>Actinomycetota</taxon>
        <taxon>Actinomycetes</taxon>
        <taxon>Sporichthyales</taxon>
        <taxon>Sporichthyaceae</taxon>
        <taxon>Sporichthya</taxon>
    </lineage>
</organism>
<keyword evidence="4 10" id="KW-0067">ATP-binding</keyword>
<dbReference type="Gene3D" id="3.40.50.300">
    <property type="entry name" value="P-loop containing nucleotide triphosphate hydrolases"/>
    <property type="match status" value="1"/>
</dbReference>
<comment type="subcellular location">
    <subcellularLocation>
        <location evidence="1">Cell membrane</location>
        <topology evidence="1">Multi-pass membrane protein</topology>
    </subcellularLocation>
</comment>
<dbReference type="GO" id="GO:0005524">
    <property type="term" value="F:ATP binding"/>
    <property type="evidence" value="ECO:0007669"/>
    <property type="project" value="UniProtKB-KW"/>
</dbReference>
<evidence type="ECO:0000256" key="3">
    <source>
        <dbReference type="ARBA" id="ARBA00022741"/>
    </source>
</evidence>
<dbReference type="EMBL" id="BAAAHE010000010">
    <property type="protein sequence ID" value="GAA0613019.1"/>
    <property type="molecule type" value="Genomic_DNA"/>
</dbReference>
<dbReference type="Pfam" id="PF00005">
    <property type="entry name" value="ABC_tran"/>
    <property type="match status" value="1"/>
</dbReference>
<evidence type="ECO:0000259" key="8">
    <source>
        <dbReference type="PROSITE" id="PS50893"/>
    </source>
</evidence>
<reference evidence="11" key="1">
    <citation type="journal article" date="2019" name="Int. J. Syst. Evol. Microbiol.">
        <title>The Global Catalogue of Microorganisms (GCM) 10K type strain sequencing project: providing services to taxonomists for standard genome sequencing and annotation.</title>
        <authorList>
            <consortium name="The Broad Institute Genomics Platform"/>
            <consortium name="The Broad Institute Genome Sequencing Center for Infectious Disease"/>
            <person name="Wu L."/>
            <person name="Ma J."/>
        </authorList>
    </citation>
    <scope>NUCLEOTIDE SEQUENCE [LARGE SCALE GENOMIC DNA]</scope>
    <source>
        <strain evidence="11">JCM 10671</strain>
    </source>
</reference>
<keyword evidence="5 7" id="KW-1133">Transmembrane helix</keyword>
<feature type="transmembrane region" description="Helical" evidence="7">
    <location>
        <begin position="144"/>
        <end position="162"/>
    </location>
</feature>
<dbReference type="PROSITE" id="PS50893">
    <property type="entry name" value="ABC_TRANSPORTER_2"/>
    <property type="match status" value="1"/>
</dbReference>
<feature type="domain" description="ABC transporter" evidence="8">
    <location>
        <begin position="355"/>
        <end position="584"/>
    </location>
</feature>
<sequence length="590" mass="60984">MSTPVPTQTAKPARTPSSAVRHALVGACRANPRAAVMTVLWTALASVPAFLHGKVVARALDDGFLAGDRRTGLTWLALLAATALVAAVGAGKAVKSVSGLVEPFRDHLVEFVVAETLQSATAPDGRPDAGAVARLSQQIETVRGTLGMGILGILAFVAGISSSLAGQSTLSTDVLIFVVPPVVLSLAIFGCSLPTVVRRERALILSGEQVAASVTGTMEGLRDIQAAGAAEHIRTGVGDRIDENARLGRAVAAVTAWRLLVVGLGARVPIVLIVLGIPWLLDRGTSPGEIAGSVTYAAAAIAPAMTALTACVSDSIIPLWVTLGRILGAGPTRPAPHPVAPGGTTWRPHPALVEVRLRKVGFAYGPTAEPVLRNLSLTVVPGEHLAVVGPSGIGKSTLVNLICGMLRPGSGTVTVAGTDIGALDPQTRARVRVLIPQEAFVFSGTLGENIRYLRPDATPEMVEWACYAVGLTALRDRLGGLDARVDPATLSAGERQLIALTRAYLSAAPLAVLDEATCHLDPSAEMMAEQAFAARGGTLIVVAHRMSSALRADRILVLDGATAALGTHDELLASSALYRDLVGHWQGSPA</sequence>
<keyword evidence="2 7" id="KW-0812">Transmembrane</keyword>
<evidence type="ECO:0000256" key="5">
    <source>
        <dbReference type="ARBA" id="ARBA00022989"/>
    </source>
</evidence>
<keyword evidence="6 7" id="KW-0472">Membrane</keyword>
<evidence type="ECO:0000313" key="11">
    <source>
        <dbReference type="Proteomes" id="UP001500957"/>
    </source>
</evidence>
<evidence type="ECO:0000256" key="7">
    <source>
        <dbReference type="SAM" id="Phobius"/>
    </source>
</evidence>
<evidence type="ECO:0000313" key="10">
    <source>
        <dbReference type="EMBL" id="GAA0613019.1"/>
    </source>
</evidence>
<dbReference type="Proteomes" id="UP001500957">
    <property type="component" value="Unassembled WGS sequence"/>
</dbReference>
<dbReference type="Gene3D" id="1.20.1560.10">
    <property type="entry name" value="ABC transporter type 1, transmembrane domain"/>
    <property type="match status" value="1"/>
</dbReference>
<dbReference type="InterPro" id="IPR036640">
    <property type="entry name" value="ABC1_TM_sf"/>
</dbReference>
<dbReference type="PANTHER" id="PTHR24221">
    <property type="entry name" value="ATP-BINDING CASSETTE SUB-FAMILY B"/>
    <property type="match status" value="1"/>
</dbReference>
<dbReference type="SUPFAM" id="SSF90123">
    <property type="entry name" value="ABC transporter transmembrane region"/>
    <property type="match status" value="1"/>
</dbReference>
<dbReference type="RefSeq" id="WP_344602978.1">
    <property type="nucleotide sequence ID" value="NZ_BAAAHE010000010.1"/>
</dbReference>
<gene>
    <name evidence="10" type="ORF">GCM10009547_13640</name>
</gene>
<dbReference type="InterPro" id="IPR011527">
    <property type="entry name" value="ABC1_TM_dom"/>
</dbReference>
<feature type="transmembrane region" description="Helical" evidence="7">
    <location>
        <begin position="174"/>
        <end position="197"/>
    </location>
</feature>